<protein>
    <submittedName>
        <fullName evidence="1">Uncharacterized protein</fullName>
    </submittedName>
</protein>
<evidence type="ECO:0000313" key="1">
    <source>
        <dbReference type="EMBL" id="MBB5285035.1"/>
    </source>
</evidence>
<dbReference type="RefSeq" id="WP_184174973.1">
    <property type="nucleotide sequence ID" value="NZ_JACHGF010000004.1"/>
</dbReference>
<organism evidence="1 2">
    <name type="scientific">Rhabdobacter roseus</name>
    <dbReference type="NCBI Taxonomy" id="1655419"/>
    <lineage>
        <taxon>Bacteria</taxon>
        <taxon>Pseudomonadati</taxon>
        <taxon>Bacteroidota</taxon>
        <taxon>Cytophagia</taxon>
        <taxon>Cytophagales</taxon>
        <taxon>Cytophagaceae</taxon>
        <taxon>Rhabdobacter</taxon>
    </lineage>
</organism>
<keyword evidence="2" id="KW-1185">Reference proteome</keyword>
<proteinExistence type="predicted"/>
<evidence type="ECO:0000313" key="2">
    <source>
        <dbReference type="Proteomes" id="UP000557307"/>
    </source>
</evidence>
<gene>
    <name evidence="1" type="ORF">HNQ92_003183</name>
</gene>
<dbReference type="Proteomes" id="UP000557307">
    <property type="component" value="Unassembled WGS sequence"/>
</dbReference>
<accession>A0A840TQ55</accession>
<dbReference type="AlphaFoldDB" id="A0A840TQ55"/>
<name>A0A840TQ55_9BACT</name>
<dbReference type="EMBL" id="JACHGF010000004">
    <property type="protein sequence ID" value="MBB5285035.1"/>
    <property type="molecule type" value="Genomic_DNA"/>
</dbReference>
<comment type="caution">
    <text evidence="1">The sequence shown here is derived from an EMBL/GenBank/DDBJ whole genome shotgun (WGS) entry which is preliminary data.</text>
</comment>
<sequence>MKLNIDFLAYIEVETVGEQIDFQDSLLNTPGACKPEGAEAQYWEVSKLALQAGLLVLKLRALYDQIVDFNEGRFDDTEEVLGGSDSSDPYEELRRRVVGGSFYKGLPANIEQYSELLDYVQSARARRVEEDMRHINLPETYRCFRTVDQSGRLEIVALQHRTEEREIELSAKQALFDIETEHCLDNYNAWYQEMMRAIDERRPFAEMLALFK</sequence>
<reference evidence="1 2" key="1">
    <citation type="submission" date="2020-08" db="EMBL/GenBank/DDBJ databases">
        <title>Genomic Encyclopedia of Type Strains, Phase IV (KMG-IV): sequencing the most valuable type-strain genomes for metagenomic binning, comparative biology and taxonomic classification.</title>
        <authorList>
            <person name="Goeker M."/>
        </authorList>
    </citation>
    <scope>NUCLEOTIDE SEQUENCE [LARGE SCALE GENOMIC DNA]</scope>
    <source>
        <strain evidence="1 2">DSM 105074</strain>
    </source>
</reference>